<proteinExistence type="predicted"/>
<dbReference type="Proteomes" id="UP000190285">
    <property type="component" value="Unassembled WGS sequence"/>
</dbReference>
<name>A0A1T5IIA3_9FIRM</name>
<keyword evidence="1" id="KW-0812">Transmembrane</keyword>
<keyword evidence="1" id="KW-1133">Transmembrane helix</keyword>
<reference evidence="2 3" key="1">
    <citation type="submission" date="2017-02" db="EMBL/GenBank/DDBJ databases">
        <authorList>
            <person name="Peterson S.W."/>
        </authorList>
    </citation>
    <scope>NUCLEOTIDE SEQUENCE [LARGE SCALE GENOMIC DNA]</scope>
    <source>
        <strain evidence="2 3">M1</strain>
    </source>
</reference>
<sequence length="123" mass="13619">MTLREELKQFSKWAGFMAILTIIGGGLQALSGVFFFLIGAIPGIIMIIVGIKLWNAKKQADEIVDFDGTNQEEKIQLLINNLTTYFKIQGVLFIIGIAFFIIMFIIGIAAGGFSMLNNSMHPF</sequence>
<feature type="transmembrane region" description="Helical" evidence="1">
    <location>
        <begin position="36"/>
        <end position="54"/>
    </location>
</feature>
<organism evidence="2 3">
    <name type="scientific">Maledivibacter halophilus</name>
    <dbReference type="NCBI Taxonomy" id="36842"/>
    <lineage>
        <taxon>Bacteria</taxon>
        <taxon>Bacillati</taxon>
        <taxon>Bacillota</taxon>
        <taxon>Clostridia</taxon>
        <taxon>Peptostreptococcales</taxon>
        <taxon>Caminicellaceae</taxon>
        <taxon>Maledivibacter</taxon>
    </lineage>
</organism>
<feature type="transmembrane region" description="Helical" evidence="1">
    <location>
        <begin position="12"/>
        <end position="30"/>
    </location>
</feature>
<keyword evidence="3" id="KW-1185">Reference proteome</keyword>
<dbReference type="RefSeq" id="WP_079488956.1">
    <property type="nucleotide sequence ID" value="NZ_FUZT01000001.1"/>
</dbReference>
<evidence type="ECO:0008006" key="4">
    <source>
        <dbReference type="Google" id="ProtNLM"/>
    </source>
</evidence>
<dbReference type="InterPro" id="IPR035287">
    <property type="entry name" value="DUF5362"/>
</dbReference>
<evidence type="ECO:0000313" key="2">
    <source>
        <dbReference type="EMBL" id="SKC38830.1"/>
    </source>
</evidence>
<evidence type="ECO:0000313" key="3">
    <source>
        <dbReference type="Proteomes" id="UP000190285"/>
    </source>
</evidence>
<dbReference type="EMBL" id="FUZT01000001">
    <property type="protein sequence ID" value="SKC38830.1"/>
    <property type="molecule type" value="Genomic_DNA"/>
</dbReference>
<dbReference type="AlphaFoldDB" id="A0A1T5IIA3"/>
<gene>
    <name evidence="2" type="ORF">SAMN02194393_00405</name>
</gene>
<feature type="transmembrane region" description="Helical" evidence="1">
    <location>
        <begin position="91"/>
        <end position="116"/>
    </location>
</feature>
<keyword evidence="1" id="KW-0472">Membrane</keyword>
<evidence type="ECO:0000256" key="1">
    <source>
        <dbReference type="SAM" id="Phobius"/>
    </source>
</evidence>
<dbReference type="OrthoDB" id="47760at2"/>
<accession>A0A1T5IIA3</accession>
<protein>
    <recommendedName>
        <fullName evidence="4">DUF5362 domain-containing protein</fullName>
    </recommendedName>
</protein>
<dbReference type="Pfam" id="PF17319">
    <property type="entry name" value="DUF5362"/>
    <property type="match status" value="1"/>
</dbReference>